<evidence type="ECO:0000313" key="2">
    <source>
        <dbReference type="EMBL" id="TQV70534.1"/>
    </source>
</evidence>
<dbReference type="Pfam" id="PF01636">
    <property type="entry name" value="APH"/>
    <property type="match status" value="1"/>
</dbReference>
<accession>A0A545SZY5</accession>
<organism evidence="2 3">
    <name type="scientific">Exilibacterium tricleocarpae</name>
    <dbReference type="NCBI Taxonomy" id="2591008"/>
    <lineage>
        <taxon>Bacteria</taxon>
        <taxon>Pseudomonadati</taxon>
        <taxon>Pseudomonadota</taxon>
        <taxon>Gammaproteobacteria</taxon>
        <taxon>Cellvibrionales</taxon>
        <taxon>Cellvibrionaceae</taxon>
        <taxon>Exilibacterium</taxon>
    </lineage>
</organism>
<dbReference type="Proteomes" id="UP000319732">
    <property type="component" value="Unassembled WGS sequence"/>
</dbReference>
<keyword evidence="3" id="KW-1185">Reference proteome</keyword>
<gene>
    <name evidence="2" type="ORF">FKG94_21160</name>
</gene>
<evidence type="ECO:0000313" key="3">
    <source>
        <dbReference type="Proteomes" id="UP000319732"/>
    </source>
</evidence>
<dbReference type="SUPFAM" id="SSF56112">
    <property type="entry name" value="Protein kinase-like (PK-like)"/>
    <property type="match status" value="1"/>
</dbReference>
<reference evidence="2 3" key="1">
    <citation type="submission" date="2019-06" db="EMBL/GenBank/DDBJ databases">
        <title>Whole genome sequence for Cellvibrionaceae sp. R142.</title>
        <authorList>
            <person name="Wang G."/>
        </authorList>
    </citation>
    <scope>NUCLEOTIDE SEQUENCE [LARGE SCALE GENOMIC DNA]</scope>
    <source>
        <strain evidence="2 3">R142</strain>
    </source>
</reference>
<dbReference type="InterPro" id="IPR002575">
    <property type="entry name" value="Aminoglycoside_PTrfase"/>
</dbReference>
<dbReference type="InterPro" id="IPR011009">
    <property type="entry name" value="Kinase-like_dom_sf"/>
</dbReference>
<evidence type="ECO:0000259" key="1">
    <source>
        <dbReference type="Pfam" id="PF01636"/>
    </source>
</evidence>
<dbReference type="Gene3D" id="3.90.1200.10">
    <property type="match status" value="1"/>
</dbReference>
<sequence>MPHLCRHTASLLARDRAIAGLPLLFDTDALVAHLNSAGGSPPITAADLTYLRYKPGTNCLAKYRLHTASGPVDVYAKAYSDEDAAEKLAKDRQRPAVAGPLGCGRWFFAARNLVISAFPNDAKLRYLARLGDPTRVRQHLTRILGAAEVRPDVALQPLAYKPERRYVVRASWTDDTGATLEHVIKYVTAQEFARVQPLLQCLEVQPIPGIPQLAGMSGRYRALAFAWQPGTGLREITAAANIDYRYLEATGRALALFHRQAAAIKTLPCRDFAARLQALNEQMAFLLPSLETRMDTLVRELIAWWKDQNETCGVVHGDFYDKQVVVTGEHVSILDIDSVESGHPTRDLGLFIAHLERDAISGNVAAAEVTRLGDALLRGYLRAGGEIAIDQLRAYTAFGLAQLAHHPFRSNETHWAEKTERLLIRATALFDSARVTAIPLGGKAS</sequence>
<name>A0A545SZY5_9GAMM</name>
<comment type="caution">
    <text evidence="2">The sequence shown here is derived from an EMBL/GenBank/DDBJ whole genome shotgun (WGS) entry which is preliminary data.</text>
</comment>
<dbReference type="EMBL" id="VHSG01000024">
    <property type="protein sequence ID" value="TQV70534.1"/>
    <property type="molecule type" value="Genomic_DNA"/>
</dbReference>
<dbReference type="RefSeq" id="WP_142928944.1">
    <property type="nucleotide sequence ID" value="NZ_ML660102.1"/>
</dbReference>
<dbReference type="AlphaFoldDB" id="A0A545SZY5"/>
<feature type="domain" description="Aminoglycoside phosphotransferase" evidence="1">
    <location>
        <begin position="188"/>
        <end position="373"/>
    </location>
</feature>
<proteinExistence type="predicted"/>
<dbReference type="OrthoDB" id="581471at2"/>
<protein>
    <recommendedName>
        <fullName evidence="1">Aminoglycoside phosphotransferase domain-containing protein</fullName>
    </recommendedName>
</protein>